<dbReference type="PROSITE" id="PS51832">
    <property type="entry name" value="HD_GYP"/>
    <property type="match status" value="1"/>
</dbReference>
<keyword evidence="1" id="KW-1133">Transmembrane helix</keyword>
<feature type="transmembrane region" description="Helical" evidence="1">
    <location>
        <begin position="159"/>
        <end position="184"/>
    </location>
</feature>
<dbReference type="PANTHER" id="PTHR45228">
    <property type="entry name" value="CYCLIC DI-GMP PHOSPHODIESTERASE TM_0186-RELATED"/>
    <property type="match status" value="1"/>
</dbReference>
<feature type="transmembrane region" description="Helical" evidence="1">
    <location>
        <begin position="120"/>
        <end position="139"/>
    </location>
</feature>
<dbReference type="OrthoDB" id="9802066at2"/>
<evidence type="ECO:0000313" key="4">
    <source>
        <dbReference type="Proteomes" id="UP000008914"/>
    </source>
</evidence>
<evidence type="ECO:0000313" key="3">
    <source>
        <dbReference type="EMBL" id="ADU49031.1"/>
    </source>
</evidence>
<dbReference type="Pfam" id="PF13487">
    <property type="entry name" value="HD_5"/>
    <property type="match status" value="1"/>
</dbReference>
<feature type="transmembrane region" description="Helical" evidence="1">
    <location>
        <begin position="85"/>
        <end position="108"/>
    </location>
</feature>
<dbReference type="Gene3D" id="1.10.3210.10">
    <property type="entry name" value="Hypothetical protein af1432"/>
    <property type="match status" value="1"/>
</dbReference>
<keyword evidence="1" id="KW-0472">Membrane</keyword>
<dbReference type="RefSeq" id="WP_013493345.1">
    <property type="nucleotide sequence ID" value="NC_014830.1"/>
</dbReference>
<dbReference type="eggNOG" id="COG3437">
    <property type="taxonomic scope" value="Bacteria"/>
</dbReference>
<accession>E6S797</accession>
<protein>
    <submittedName>
        <fullName evidence="3">Metal dependent phosphohydrolase</fullName>
    </submittedName>
</protein>
<feature type="transmembrane region" description="Helical" evidence="1">
    <location>
        <begin position="24"/>
        <end position="45"/>
    </location>
</feature>
<sequence length="444" mass="47651">MSILSRSRSIPSSLRGRAISKRSVALHSFIFLTAAVSVAMGAYTYSAFGMPELWPLAILAAMATLSYRLREPDVGSRIGFSFNSIILLAAGVIVGPFGAWFVGTVSMATDRGRLRLQTTFNVAMTGIIGAVGALAYLAAGGERQLESMHGVLTITHSVGVPILIADVVGCLTNALLLAGVIHFYQGVPFTIMVRRVLSGSGWAYVGYGIIGFLFVVLWFPAQLGPFSAVLVLAPLLAARWAFIQYGDELRSHERTLDTLVTALGKKEPAAIERSRRAARLSEWLAEELGLGPHQIGAVRYAGTLHEIGHLAIPARTLRRSPDLMTSQERRLLTTHGVVGARMVEGISFLDEARSGIRHQHERFDGHGGPGSLAGADIPVSARIVAVAGELTDLTQVDLPDRPLTPESAVGLLDADRGRFDPVVLDALRRVLAKHEWPPSEGADT</sequence>
<dbReference type="KEGG" id="ica:Intca_2525"/>
<dbReference type="InterPro" id="IPR003607">
    <property type="entry name" value="HD/PDEase_dom"/>
</dbReference>
<keyword evidence="4" id="KW-1185">Reference proteome</keyword>
<dbReference type="STRING" id="710696.Intca_2525"/>
<evidence type="ECO:0000259" key="2">
    <source>
        <dbReference type="PROSITE" id="PS51832"/>
    </source>
</evidence>
<dbReference type="InterPro" id="IPR052020">
    <property type="entry name" value="Cyclic_di-GMP/3'3'-cGAMP_PDE"/>
</dbReference>
<name>E6S797_INTC7</name>
<dbReference type="CDD" id="cd00077">
    <property type="entry name" value="HDc"/>
    <property type="match status" value="1"/>
</dbReference>
<reference evidence="3 4" key="1">
    <citation type="journal article" date="2010" name="Stand. Genomic Sci.">
        <title>Complete genome sequence of Intrasporangium calvum type strain (7 KIP).</title>
        <authorList>
            <person name="Del Rio T.G."/>
            <person name="Chertkov O."/>
            <person name="Yasawong M."/>
            <person name="Lucas S."/>
            <person name="Deshpande S."/>
            <person name="Cheng J.F."/>
            <person name="Detter C."/>
            <person name="Tapia R."/>
            <person name="Han C."/>
            <person name="Goodwin L."/>
            <person name="Pitluck S."/>
            <person name="Liolios K."/>
            <person name="Ivanova N."/>
            <person name="Mavromatis K."/>
            <person name="Pati A."/>
            <person name="Chen A."/>
            <person name="Palaniappan K."/>
            <person name="Land M."/>
            <person name="Hauser L."/>
            <person name="Chang Y.J."/>
            <person name="Jeffries C.D."/>
            <person name="Rohde M."/>
            <person name="Pukall R."/>
            <person name="Sikorski J."/>
            <person name="Goker M."/>
            <person name="Woyke T."/>
            <person name="Bristow J."/>
            <person name="Eisen J.A."/>
            <person name="Markowitz V."/>
            <person name="Hugenholtz P."/>
            <person name="Kyrpides N.C."/>
            <person name="Klenk H.P."/>
            <person name="Lapidus A."/>
        </authorList>
    </citation>
    <scope>NUCLEOTIDE SEQUENCE [LARGE SCALE GENOMIC DNA]</scope>
    <source>
        <strain evidence="4">ATCC 23552 / DSM 43043 / JCM 3097 / NBRC 12989 / 7 KIP</strain>
    </source>
</reference>
<dbReference type="HOGENOM" id="CLU_000445_92_14_11"/>
<gene>
    <name evidence="3" type="ordered locus">Intca_2525</name>
</gene>
<dbReference type="SUPFAM" id="SSF109604">
    <property type="entry name" value="HD-domain/PDEase-like"/>
    <property type="match status" value="1"/>
</dbReference>
<evidence type="ECO:0000256" key="1">
    <source>
        <dbReference type="SAM" id="Phobius"/>
    </source>
</evidence>
<proteinExistence type="predicted"/>
<dbReference type="Proteomes" id="UP000008914">
    <property type="component" value="Chromosome"/>
</dbReference>
<dbReference type="EMBL" id="CP002343">
    <property type="protein sequence ID" value="ADU49031.1"/>
    <property type="molecule type" value="Genomic_DNA"/>
</dbReference>
<feature type="domain" description="HD-GYP" evidence="2">
    <location>
        <begin position="248"/>
        <end position="443"/>
    </location>
</feature>
<organism evidence="3 4">
    <name type="scientific">Intrasporangium calvum (strain ATCC 23552 / DSM 43043 / JCM 3097 / NBRC 12989 / NCIMB 10167 / NRRL B-3866 / 7 KIP)</name>
    <dbReference type="NCBI Taxonomy" id="710696"/>
    <lineage>
        <taxon>Bacteria</taxon>
        <taxon>Bacillati</taxon>
        <taxon>Actinomycetota</taxon>
        <taxon>Actinomycetes</taxon>
        <taxon>Micrococcales</taxon>
        <taxon>Intrasporangiaceae</taxon>
        <taxon>Intrasporangium</taxon>
    </lineage>
</organism>
<dbReference type="PANTHER" id="PTHR45228:SF4">
    <property type="entry name" value="LIPOPROTEIN"/>
    <property type="match status" value="1"/>
</dbReference>
<feature type="transmembrane region" description="Helical" evidence="1">
    <location>
        <begin position="196"/>
        <end position="219"/>
    </location>
</feature>
<dbReference type="AlphaFoldDB" id="E6S797"/>
<dbReference type="InterPro" id="IPR037522">
    <property type="entry name" value="HD_GYP_dom"/>
</dbReference>
<keyword evidence="1" id="KW-0812">Transmembrane</keyword>